<evidence type="ECO:0000313" key="3">
    <source>
        <dbReference type="Proteomes" id="UP000266841"/>
    </source>
</evidence>
<reference evidence="2 3" key="1">
    <citation type="journal article" date="2012" name="Genome Biol.">
        <title>Genome and low-iron response of an oceanic diatom adapted to chronic iron limitation.</title>
        <authorList>
            <person name="Lommer M."/>
            <person name="Specht M."/>
            <person name="Roy A.S."/>
            <person name="Kraemer L."/>
            <person name="Andreson R."/>
            <person name="Gutowska M.A."/>
            <person name="Wolf J."/>
            <person name="Bergner S.V."/>
            <person name="Schilhabel M.B."/>
            <person name="Klostermeier U.C."/>
            <person name="Beiko R.G."/>
            <person name="Rosenstiel P."/>
            <person name="Hippler M."/>
            <person name="Laroche J."/>
        </authorList>
    </citation>
    <scope>NUCLEOTIDE SEQUENCE [LARGE SCALE GENOMIC DNA]</scope>
    <source>
        <strain evidence="2 3">CCMP1005</strain>
    </source>
</reference>
<feature type="compositionally biased region" description="Low complexity" evidence="1">
    <location>
        <begin position="65"/>
        <end position="79"/>
    </location>
</feature>
<dbReference type="AlphaFoldDB" id="K0TNF4"/>
<evidence type="ECO:0000256" key="1">
    <source>
        <dbReference type="SAM" id="MobiDB-lite"/>
    </source>
</evidence>
<dbReference type="EMBL" id="AGNL01001339">
    <property type="protein sequence ID" value="EJK77086.1"/>
    <property type="molecule type" value="Genomic_DNA"/>
</dbReference>
<accession>K0TNF4</accession>
<sequence length="567" mass="62092">MLLPTSIRLLRRSIRAGGAFFGLKFWSSWSKLVRAVVAPPAPASAETGRIRDHPMDSSSLHARTADASPPASPAASTVTAGPALGRSVARHHRLASSPTPRVGPTSPPVVGVATGTFCTQAMESPTKKRRCDGIDFPKTESGFSSTQSENVFVSCCNEVMTTIAQYALPPEVYRLCLTSKRFFDRKSDKLLSSRLLHASLTTSLERVLRTGLAGLSSDQLKSFSEMAASLPPGSVVISGSSLVQAALGDKWDHTDVDIFCTAAAAPAVRSWLVRDARKMVLNAGKVYCPLAVNKESGSFVTAIHHVERYGDVPEKGADVSGSGGRRPVPFDYDEACERGRSVNENLTSRRNIGTLETFGEDFQSAPYRIETADNVPLPFCLTQKCDEWDKVVDLVVCMAEHSSVKAALEDFDINICKCAWDGRSFSIADPHNTFSRRSTVGPEKRKSFLSSYQQHFNSGVHDQIGDVAVQRDGIELPLTYYPHDFLNLIGNTFAAVQSDGTELPLPLLPDHSVAEKHLRRSEMHNCALRTFGRIEKYCKRGIVFDDNFTAIAKEFQDQHVSLVRHFV</sequence>
<proteinExistence type="predicted"/>
<organism evidence="2 3">
    <name type="scientific">Thalassiosira oceanica</name>
    <name type="common">Marine diatom</name>
    <dbReference type="NCBI Taxonomy" id="159749"/>
    <lineage>
        <taxon>Eukaryota</taxon>
        <taxon>Sar</taxon>
        <taxon>Stramenopiles</taxon>
        <taxon>Ochrophyta</taxon>
        <taxon>Bacillariophyta</taxon>
        <taxon>Coscinodiscophyceae</taxon>
        <taxon>Thalassiosirophycidae</taxon>
        <taxon>Thalassiosirales</taxon>
        <taxon>Thalassiosiraceae</taxon>
        <taxon>Thalassiosira</taxon>
    </lineage>
</organism>
<keyword evidence="3" id="KW-1185">Reference proteome</keyword>
<protein>
    <submittedName>
        <fullName evidence="2">Uncharacterized protein</fullName>
    </submittedName>
</protein>
<feature type="region of interest" description="Disordered" evidence="1">
    <location>
        <begin position="40"/>
        <end position="79"/>
    </location>
</feature>
<dbReference type="Proteomes" id="UP000266841">
    <property type="component" value="Unassembled WGS sequence"/>
</dbReference>
<comment type="caution">
    <text evidence="2">The sequence shown here is derived from an EMBL/GenBank/DDBJ whole genome shotgun (WGS) entry which is preliminary data.</text>
</comment>
<gene>
    <name evidence="2" type="ORF">THAOC_01106</name>
</gene>
<evidence type="ECO:0000313" key="2">
    <source>
        <dbReference type="EMBL" id="EJK77086.1"/>
    </source>
</evidence>
<dbReference type="OrthoDB" id="502170at2759"/>
<name>K0TNF4_THAOC</name>